<dbReference type="GO" id="GO:0005634">
    <property type="term" value="C:nucleus"/>
    <property type="evidence" value="ECO:0007669"/>
    <property type="project" value="TreeGrafter"/>
</dbReference>
<dbReference type="CDD" id="cd14302">
    <property type="entry name" value="UBA_UBXN1"/>
    <property type="match status" value="1"/>
</dbReference>
<keyword evidence="4" id="KW-0863">Zinc-finger</keyword>
<feature type="domain" description="C2H2-type" evidence="8">
    <location>
        <begin position="88"/>
        <end position="117"/>
    </location>
</feature>
<dbReference type="EMBL" id="GGFK01008016">
    <property type="protein sequence ID" value="MBW41337.1"/>
    <property type="molecule type" value="Transcribed_RNA"/>
</dbReference>
<dbReference type="PROSITE" id="PS50157">
    <property type="entry name" value="ZINC_FINGER_C2H2_2"/>
    <property type="match status" value="1"/>
</dbReference>
<dbReference type="GO" id="GO:0032435">
    <property type="term" value="P:negative regulation of proteasomal ubiquitin-dependent protein catabolic process"/>
    <property type="evidence" value="ECO:0007669"/>
    <property type="project" value="TreeGrafter"/>
</dbReference>
<keyword evidence="2" id="KW-0963">Cytoplasm</keyword>
<dbReference type="InterPro" id="IPR041923">
    <property type="entry name" value="UBA_UBXN1"/>
</dbReference>
<evidence type="ECO:0000256" key="2">
    <source>
        <dbReference type="ARBA" id="ARBA00022490"/>
    </source>
</evidence>
<dbReference type="InterPro" id="IPR013087">
    <property type="entry name" value="Znf_C2H2_type"/>
</dbReference>
<dbReference type="SMART" id="SM00165">
    <property type="entry name" value="UBA"/>
    <property type="match status" value="1"/>
</dbReference>
<evidence type="ECO:0000256" key="3">
    <source>
        <dbReference type="ARBA" id="ARBA00023054"/>
    </source>
</evidence>
<dbReference type="SMART" id="SM00166">
    <property type="entry name" value="UBX"/>
    <property type="match status" value="1"/>
</dbReference>
<feature type="region of interest" description="Disordered" evidence="5">
    <location>
        <begin position="42"/>
        <end position="80"/>
    </location>
</feature>
<organism evidence="9">
    <name type="scientific">Anopheles triannulatus</name>
    <dbReference type="NCBI Taxonomy" id="58253"/>
    <lineage>
        <taxon>Eukaryota</taxon>
        <taxon>Metazoa</taxon>
        <taxon>Ecdysozoa</taxon>
        <taxon>Arthropoda</taxon>
        <taxon>Hexapoda</taxon>
        <taxon>Insecta</taxon>
        <taxon>Pterygota</taxon>
        <taxon>Neoptera</taxon>
        <taxon>Endopterygota</taxon>
        <taxon>Diptera</taxon>
        <taxon>Nematocera</taxon>
        <taxon>Culicoidea</taxon>
        <taxon>Culicidae</taxon>
        <taxon>Anophelinae</taxon>
        <taxon>Anopheles</taxon>
    </lineage>
</organism>
<accession>A0A2M4AKR1</accession>
<dbReference type="GO" id="GO:0008270">
    <property type="term" value="F:zinc ion binding"/>
    <property type="evidence" value="ECO:0007669"/>
    <property type="project" value="UniProtKB-KW"/>
</dbReference>
<evidence type="ECO:0000256" key="1">
    <source>
        <dbReference type="ARBA" id="ARBA00004496"/>
    </source>
</evidence>
<keyword evidence="3" id="KW-0175">Coiled coil</keyword>
<feature type="domain" description="UBA" evidence="6">
    <location>
        <begin position="1"/>
        <end position="39"/>
    </location>
</feature>
<dbReference type="Pfam" id="PF00789">
    <property type="entry name" value="UBX"/>
    <property type="match status" value="1"/>
</dbReference>
<dbReference type="Gene3D" id="3.10.20.90">
    <property type="entry name" value="Phosphatidylinositol 3-kinase Catalytic Subunit, Chain A, domain 1"/>
    <property type="match status" value="1"/>
</dbReference>
<name>A0A2M4AKR1_9DIPT</name>
<feature type="compositionally biased region" description="Low complexity" evidence="5">
    <location>
        <begin position="57"/>
        <end position="80"/>
    </location>
</feature>
<dbReference type="PROSITE" id="PS50030">
    <property type="entry name" value="UBA"/>
    <property type="match status" value="1"/>
</dbReference>
<feature type="compositionally biased region" description="Low complexity" evidence="5">
    <location>
        <begin position="225"/>
        <end position="241"/>
    </location>
</feature>
<dbReference type="AlphaFoldDB" id="A0A2M4AKR1"/>
<dbReference type="PANTHER" id="PTHR46340:SF1">
    <property type="entry name" value="UBX DOMAIN-CONTAINING PROTEIN 1"/>
    <property type="match status" value="1"/>
</dbReference>
<dbReference type="InterPro" id="IPR009060">
    <property type="entry name" value="UBA-like_sf"/>
</dbReference>
<dbReference type="SUPFAM" id="SSF46934">
    <property type="entry name" value="UBA-like"/>
    <property type="match status" value="1"/>
</dbReference>
<feature type="region of interest" description="Disordered" evidence="5">
    <location>
        <begin position="105"/>
        <end position="172"/>
    </location>
</feature>
<dbReference type="PANTHER" id="PTHR46340">
    <property type="entry name" value="UBX DOMAIN-CONTAINING PROTEIN 1"/>
    <property type="match status" value="1"/>
</dbReference>
<dbReference type="InterPro" id="IPR015940">
    <property type="entry name" value="UBA"/>
</dbReference>
<evidence type="ECO:0000256" key="4">
    <source>
        <dbReference type="PROSITE-ProRule" id="PRU00042"/>
    </source>
</evidence>
<evidence type="ECO:0000259" key="6">
    <source>
        <dbReference type="PROSITE" id="PS50030"/>
    </source>
</evidence>
<comment type="subcellular location">
    <subcellularLocation>
        <location evidence="1">Cytoplasm</location>
    </subcellularLocation>
</comment>
<dbReference type="PROSITE" id="PS50033">
    <property type="entry name" value="UBX"/>
    <property type="match status" value="1"/>
</dbReference>
<dbReference type="Pfam" id="PF22562">
    <property type="entry name" value="UBA_7"/>
    <property type="match status" value="1"/>
</dbReference>
<feature type="domain" description="UBX" evidence="7">
    <location>
        <begin position="259"/>
        <end position="337"/>
    </location>
</feature>
<dbReference type="InterPro" id="IPR029071">
    <property type="entry name" value="Ubiquitin-like_domsf"/>
</dbReference>
<dbReference type="GO" id="GO:0005737">
    <property type="term" value="C:cytoplasm"/>
    <property type="evidence" value="ECO:0007669"/>
    <property type="project" value="UniProtKB-SubCell"/>
</dbReference>
<feature type="compositionally biased region" description="Basic and acidic residues" evidence="5">
    <location>
        <begin position="119"/>
        <end position="172"/>
    </location>
</feature>
<keyword evidence="4" id="KW-0862">Zinc</keyword>
<proteinExistence type="predicted"/>
<keyword evidence="4" id="KW-0479">Metal-binding</keyword>
<feature type="compositionally biased region" description="Basic and acidic residues" evidence="5">
    <location>
        <begin position="210"/>
        <end position="220"/>
    </location>
</feature>
<evidence type="ECO:0000256" key="5">
    <source>
        <dbReference type="SAM" id="MobiDB-lite"/>
    </source>
</evidence>
<evidence type="ECO:0000313" key="9">
    <source>
        <dbReference type="EMBL" id="MBW41337.1"/>
    </source>
</evidence>
<sequence length="341" mass="37240">MSDIQTLVDMGFPKEKAERALEVTNNKGVEQAMEWLLAHADEPLPPATTVSTAADGTSPSETASSTPAADGETADGDGASAEAVAKSLKCDECGKLFKSQEEVEFHAAKTQHSSFSESTEEKKPLTEEEKKAQLALLEEKMKRKRQEREENEKKEAMERERLRIKSGKDMLEARRKMEEQEMKKLMDQRKREKLETKAARDRVRLQIEADRAARKAKDAGEPAGVTSPTSTTASTTATSPTSVASAAAVASPPKSAETKSYTTAKIAIRMMDGSQLVQTFQASEQLAAVRLFVQLKLGAIDTPFGLMTNFPKKVFTAEEYDMPLDKLGLVPNAVLIVTKGA</sequence>
<dbReference type="Gene3D" id="1.10.8.10">
    <property type="entry name" value="DNA helicase RuvA subunit, C-terminal domain"/>
    <property type="match status" value="1"/>
</dbReference>
<dbReference type="Pfam" id="PF24560">
    <property type="entry name" value="zf-C2H2_OTU1_C"/>
    <property type="match status" value="1"/>
</dbReference>
<reference evidence="9" key="1">
    <citation type="submission" date="2018-01" db="EMBL/GenBank/DDBJ databases">
        <title>An insight into the sialome of Amazonian anophelines.</title>
        <authorList>
            <person name="Ribeiro J.M."/>
            <person name="Scarpassa V."/>
            <person name="Calvo E."/>
        </authorList>
    </citation>
    <scope>NUCLEOTIDE SEQUENCE</scope>
    <source>
        <tissue evidence="9">Salivary glands</tissue>
    </source>
</reference>
<dbReference type="InterPro" id="IPR001012">
    <property type="entry name" value="UBX_dom"/>
</dbReference>
<feature type="region of interest" description="Disordered" evidence="5">
    <location>
        <begin position="210"/>
        <end position="241"/>
    </location>
</feature>
<evidence type="ECO:0000259" key="8">
    <source>
        <dbReference type="PROSITE" id="PS50157"/>
    </source>
</evidence>
<protein>
    <submittedName>
        <fullName evidence="9">Putative ubiquitin regulatory protein</fullName>
    </submittedName>
</protein>
<dbReference type="GO" id="GO:0036435">
    <property type="term" value="F:K48-linked polyubiquitin modification-dependent protein binding"/>
    <property type="evidence" value="ECO:0007669"/>
    <property type="project" value="TreeGrafter"/>
</dbReference>
<dbReference type="SUPFAM" id="SSF54236">
    <property type="entry name" value="Ubiquitin-like"/>
    <property type="match status" value="1"/>
</dbReference>
<dbReference type="FunFam" id="1.10.8.10:FF:000044">
    <property type="entry name" value="UBX domain-containing protein 1"/>
    <property type="match status" value="1"/>
</dbReference>
<dbReference type="PROSITE" id="PS00028">
    <property type="entry name" value="ZINC_FINGER_C2H2_1"/>
    <property type="match status" value="1"/>
</dbReference>
<dbReference type="GO" id="GO:1903094">
    <property type="term" value="P:negative regulation of protein K48-linked deubiquitination"/>
    <property type="evidence" value="ECO:0007669"/>
    <property type="project" value="TreeGrafter"/>
</dbReference>
<dbReference type="GO" id="GO:0031397">
    <property type="term" value="P:negative regulation of protein ubiquitination"/>
    <property type="evidence" value="ECO:0007669"/>
    <property type="project" value="TreeGrafter"/>
</dbReference>
<evidence type="ECO:0000259" key="7">
    <source>
        <dbReference type="PROSITE" id="PS50033"/>
    </source>
</evidence>
<dbReference type="InterPro" id="IPR057766">
    <property type="entry name" value="Znf-C2H2_OTU1-like_C"/>
</dbReference>